<comment type="caution">
    <text evidence="1">The sequence shown here is derived from an EMBL/GenBank/DDBJ whole genome shotgun (WGS) entry which is preliminary data.</text>
</comment>
<evidence type="ECO:0000313" key="1">
    <source>
        <dbReference type="EMBL" id="OYR29455.1"/>
    </source>
</evidence>
<reference evidence="1 2" key="1">
    <citation type="submission" date="2017-07" db="EMBL/GenBank/DDBJ databases">
        <title>Draft genome of Ochrobactrum lupini type strain LUP21.</title>
        <authorList>
            <person name="Krzyzanowska D.M."/>
            <person name="Jafra S."/>
        </authorList>
    </citation>
    <scope>NUCLEOTIDE SEQUENCE [LARGE SCALE GENOMIC DNA]</scope>
    <source>
        <strain evidence="1 2">LUP21</strain>
    </source>
</reference>
<sequence length="39" mass="4319">MGYDANALPIRREPARNLKAVDVHVNQAQAAISIKINLF</sequence>
<organism evidence="1 2">
    <name type="scientific">Brucella lupini</name>
    <dbReference type="NCBI Taxonomy" id="255457"/>
    <lineage>
        <taxon>Bacteria</taxon>
        <taxon>Pseudomonadati</taxon>
        <taxon>Pseudomonadota</taxon>
        <taxon>Alphaproteobacteria</taxon>
        <taxon>Hyphomicrobiales</taxon>
        <taxon>Brucellaceae</taxon>
        <taxon>Brucella/Ochrobactrum group</taxon>
        <taxon>Brucella</taxon>
    </lineage>
</organism>
<dbReference type="EMBL" id="NNRN01000046">
    <property type="protein sequence ID" value="OYR29455.1"/>
    <property type="molecule type" value="Genomic_DNA"/>
</dbReference>
<accession>A0A256GQK2</accession>
<evidence type="ECO:0000313" key="2">
    <source>
        <dbReference type="Proteomes" id="UP000216363"/>
    </source>
</evidence>
<proteinExistence type="predicted"/>
<name>A0A256GQK2_9HYPH</name>
<protein>
    <submittedName>
        <fullName evidence="1">Uncharacterized protein</fullName>
    </submittedName>
</protein>
<dbReference type="AlphaFoldDB" id="A0A256GQK2"/>
<gene>
    <name evidence="1" type="ORF">CES86_2018</name>
</gene>
<dbReference type="Proteomes" id="UP000216363">
    <property type="component" value="Unassembled WGS sequence"/>
</dbReference>